<gene>
    <name evidence="2" type="ORF">V7S43_013701</name>
</gene>
<evidence type="ECO:0000313" key="3">
    <source>
        <dbReference type="Proteomes" id="UP001632037"/>
    </source>
</evidence>
<evidence type="ECO:0000256" key="1">
    <source>
        <dbReference type="SAM" id="MobiDB-lite"/>
    </source>
</evidence>
<protein>
    <submittedName>
        <fullName evidence="2">Uncharacterized protein</fullName>
    </submittedName>
</protein>
<dbReference type="AlphaFoldDB" id="A0ABD3F3M8"/>
<feature type="compositionally biased region" description="Basic and acidic residues" evidence="1">
    <location>
        <begin position="195"/>
        <end position="207"/>
    </location>
</feature>
<feature type="region of interest" description="Disordered" evidence="1">
    <location>
        <begin position="184"/>
        <end position="223"/>
    </location>
</feature>
<name>A0ABD3F3M8_9STRA</name>
<accession>A0ABD3F3M8</accession>
<keyword evidence="3" id="KW-1185">Reference proteome</keyword>
<sequence>MATAGAPPAPYDDGSSTESEYYYDPAEDGEAAVADAWEHESQAQETHHNQDSTVIKLECSDNDRLQQVTEDIAPPVGSEWSHGASATTVYTNAVEQALAMAREVADIQREPSTDDTMNGNTPPKAHKATYELEEGEEVESNVISLKSVNTSMPPTSITKSVATNLRRPPSEVAVPMDMEGELSAARPQWKAGQKSPREAKTTQDITKHKTRTPQQQVKSSSGRHRRFVGELAADHQYGEIAVDRHQFVVEAVLQGVQWSTTAAEIVIHRPGIIPDEAEADPLHEEDRDRDHRIDGRFQARDMFLIVMKGVHQALDIVTTLKGDRTGDPVARRRPERIIPRVIAFEAEAEAGVENEIVIALFTISTLDTITRTVMGGVCVVQAPEDLNPNRHTKPEISTLGIAGRIIFQLSEDADARKEVAVQAFSVMLVAVRVNRDVKNQCQLKHAIK</sequence>
<feature type="region of interest" description="Disordered" evidence="1">
    <location>
        <begin position="1"/>
        <end position="22"/>
    </location>
</feature>
<organism evidence="2 3">
    <name type="scientific">Phytophthora oleae</name>
    <dbReference type="NCBI Taxonomy" id="2107226"/>
    <lineage>
        <taxon>Eukaryota</taxon>
        <taxon>Sar</taxon>
        <taxon>Stramenopiles</taxon>
        <taxon>Oomycota</taxon>
        <taxon>Peronosporomycetes</taxon>
        <taxon>Peronosporales</taxon>
        <taxon>Peronosporaceae</taxon>
        <taxon>Phytophthora</taxon>
    </lineage>
</organism>
<reference evidence="2 3" key="1">
    <citation type="submission" date="2024-09" db="EMBL/GenBank/DDBJ databases">
        <title>Genome sequencing and assembly of Phytophthora oleae, isolate VK10A, causative agent of rot of olive drupes.</title>
        <authorList>
            <person name="Conti Taguali S."/>
            <person name="Riolo M."/>
            <person name="La Spada F."/>
            <person name="Cacciola S.O."/>
            <person name="Dionisio G."/>
        </authorList>
    </citation>
    <scope>NUCLEOTIDE SEQUENCE [LARGE SCALE GENOMIC DNA]</scope>
    <source>
        <strain evidence="2 3">VK10A</strain>
    </source>
</reference>
<proteinExistence type="predicted"/>
<comment type="caution">
    <text evidence="2">The sequence shown here is derived from an EMBL/GenBank/DDBJ whole genome shotgun (WGS) entry which is preliminary data.</text>
</comment>
<dbReference type="EMBL" id="JBIMZQ010000037">
    <property type="protein sequence ID" value="KAL3661092.1"/>
    <property type="molecule type" value="Genomic_DNA"/>
</dbReference>
<evidence type="ECO:0000313" key="2">
    <source>
        <dbReference type="EMBL" id="KAL3661092.1"/>
    </source>
</evidence>
<dbReference type="Proteomes" id="UP001632037">
    <property type="component" value="Unassembled WGS sequence"/>
</dbReference>